<feature type="region of interest" description="Disordered" evidence="6">
    <location>
        <begin position="578"/>
        <end position="597"/>
    </location>
</feature>
<feature type="transmembrane region" description="Helical" evidence="7">
    <location>
        <begin position="187"/>
        <end position="207"/>
    </location>
</feature>
<dbReference type="Pfam" id="PF06609">
    <property type="entry name" value="TRI12"/>
    <property type="match status" value="1"/>
</dbReference>
<keyword evidence="5 7" id="KW-0472">Membrane</keyword>
<evidence type="ECO:0000256" key="4">
    <source>
        <dbReference type="ARBA" id="ARBA00022989"/>
    </source>
</evidence>
<evidence type="ECO:0000256" key="3">
    <source>
        <dbReference type="ARBA" id="ARBA00022692"/>
    </source>
</evidence>
<feature type="transmembrane region" description="Helical" evidence="7">
    <location>
        <begin position="422"/>
        <end position="444"/>
    </location>
</feature>
<dbReference type="EMBL" id="CAWUHD010000117">
    <property type="protein sequence ID" value="CAK7233025.1"/>
    <property type="molecule type" value="Genomic_DNA"/>
</dbReference>
<feature type="region of interest" description="Disordered" evidence="6">
    <location>
        <begin position="1"/>
        <end position="25"/>
    </location>
</feature>
<dbReference type="CDD" id="cd06179">
    <property type="entry name" value="MFS_TRI12_like"/>
    <property type="match status" value="1"/>
</dbReference>
<comment type="caution">
    <text evidence="9">The sequence shown here is derived from an EMBL/GenBank/DDBJ whole genome shotgun (WGS) entry which is preliminary data.</text>
</comment>
<dbReference type="PANTHER" id="PTHR23501">
    <property type="entry name" value="MAJOR FACILITATOR SUPERFAMILY"/>
    <property type="match status" value="1"/>
</dbReference>
<feature type="transmembrane region" description="Helical" evidence="7">
    <location>
        <begin position="547"/>
        <end position="565"/>
    </location>
</feature>
<evidence type="ECO:0000256" key="2">
    <source>
        <dbReference type="ARBA" id="ARBA00022448"/>
    </source>
</evidence>
<dbReference type="InterPro" id="IPR053791">
    <property type="entry name" value="MFS_Tri12-like"/>
</dbReference>
<dbReference type="InterPro" id="IPR020846">
    <property type="entry name" value="MFS_dom"/>
</dbReference>
<keyword evidence="3 7" id="KW-0812">Transmembrane</keyword>
<dbReference type="InterPro" id="IPR010573">
    <property type="entry name" value="MFS_Str1/Tri12-like"/>
</dbReference>
<feature type="transmembrane region" description="Helical" evidence="7">
    <location>
        <begin position="258"/>
        <end position="280"/>
    </location>
</feature>
<accession>A0ABP0CN67</accession>
<keyword evidence="2" id="KW-0813">Transport</keyword>
<feature type="compositionally biased region" description="Basic and acidic residues" evidence="6">
    <location>
        <begin position="1"/>
        <end position="23"/>
    </location>
</feature>
<evidence type="ECO:0000256" key="1">
    <source>
        <dbReference type="ARBA" id="ARBA00004141"/>
    </source>
</evidence>
<evidence type="ECO:0000313" key="9">
    <source>
        <dbReference type="EMBL" id="CAK7233025.1"/>
    </source>
</evidence>
<organism evidence="9 10">
    <name type="scientific">Sporothrix eucalyptigena</name>
    <dbReference type="NCBI Taxonomy" id="1812306"/>
    <lineage>
        <taxon>Eukaryota</taxon>
        <taxon>Fungi</taxon>
        <taxon>Dikarya</taxon>
        <taxon>Ascomycota</taxon>
        <taxon>Pezizomycotina</taxon>
        <taxon>Sordariomycetes</taxon>
        <taxon>Sordariomycetidae</taxon>
        <taxon>Ophiostomatales</taxon>
        <taxon>Ophiostomataceae</taxon>
        <taxon>Sporothrix</taxon>
    </lineage>
</organism>
<dbReference type="PROSITE" id="PS00216">
    <property type="entry name" value="SUGAR_TRANSPORT_1"/>
    <property type="match status" value="1"/>
</dbReference>
<feature type="transmembrane region" description="Helical" evidence="7">
    <location>
        <begin position="96"/>
        <end position="114"/>
    </location>
</feature>
<evidence type="ECO:0000256" key="5">
    <source>
        <dbReference type="ARBA" id="ARBA00023136"/>
    </source>
</evidence>
<feature type="transmembrane region" description="Helical" evidence="7">
    <location>
        <begin position="219"/>
        <end position="237"/>
    </location>
</feature>
<protein>
    <recommendedName>
        <fullName evidence="8">Major facilitator superfamily (MFS) profile domain-containing protein</fullName>
    </recommendedName>
</protein>
<keyword evidence="4 7" id="KW-1133">Transmembrane helix</keyword>
<name>A0ABP0CN67_9PEZI</name>
<gene>
    <name evidence="9" type="ORF">SEUCBS140593_008465</name>
</gene>
<feature type="domain" description="Major facilitator superfamily (MFS) profile" evidence="8">
    <location>
        <begin position="57"/>
        <end position="570"/>
    </location>
</feature>
<dbReference type="InterPro" id="IPR005829">
    <property type="entry name" value="Sugar_transporter_CS"/>
</dbReference>
<proteinExistence type="predicted"/>
<dbReference type="Proteomes" id="UP001642482">
    <property type="component" value="Unassembled WGS sequence"/>
</dbReference>
<feature type="compositionally biased region" description="Basic residues" evidence="6">
    <location>
        <begin position="578"/>
        <end position="588"/>
    </location>
</feature>
<feature type="transmembrane region" description="Helical" evidence="7">
    <location>
        <begin position="324"/>
        <end position="351"/>
    </location>
</feature>
<feature type="transmembrane region" description="Helical" evidence="7">
    <location>
        <begin position="363"/>
        <end position="384"/>
    </location>
</feature>
<dbReference type="InterPro" id="IPR036259">
    <property type="entry name" value="MFS_trans_sf"/>
</dbReference>
<dbReference type="PANTHER" id="PTHR23501:SF109">
    <property type="entry name" value="MAJOR FACILITATOR SUPERFAMILY (MFS) PROFILE DOMAIN-CONTAINING PROTEIN-RELATED"/>
    <property type="match status" value="1"/>
</dbReference>
<evidence type="ECO:0000256" key="6">
    <source>
        <dbReference type="SAM" id="MobiDB-lite"/>
    </source>
</evidence>
<comment type="subcellular location">
    <subcellularLocation>
        <location evidence="1">Membrane</location>
        <topology evidence="1">Multi-pass membrane protein</topology>
    </subcellularLocation>
</comment>
<evidence type="ECO:0000259" key="8">
    <source>
        <dbReference type="PROSITE" id="PS50850"/>
    </source>
</evidence>
<keyword evidence="10" id="KW-1185">Reference proteome</keyword>
<sequence length="597" mass="63859">MSIVDEKSQRMDAVERADHHESVDTVDEEFADDVEVSPEAIGGASTSDLPPGYYRSFNFIGTLVAIVFGKNALFLSGSMPLNVLTDINKDIGPNASFDWVAIIFSVLSASTFLLGGRLSDLIGRRWVYIGSTSIGTLGCVIAAAAPTIPALIVGAAFIGVHAGPQQNLLMLIAELVPNKFRPWVSSLVFNMALPLIAFGPVFIRLMIQNIGISGWRWSYGIAAIFNGVSLILLILCYHPPNFEMLHARSQKKVPAWKMVDFVGTILFLAGLTIFLLGLSWGGTVYVWNSGKVIGFLVAGAVLLIMFALWEVYGAGDYPLVPMHLLRNAAFMSLAFASGIATMTYFALLLIWPNQLSLLYDTSFMGVGLKSCVIQSGTSIGYLISSLVMKPLGKQKWQFVFGLIVLAAFMGGMAGTTPNTQTMALFFLGIVGASIGWIECIALTLAPFCLKHDELGIALGFVGTVRAGLAAAGQTIFTTIYTNCLKADLPKYVTPVVVQAGLPESSVPALLAGLAAGNLTGISGLTPAITAVAKTAYKEGYSHSFQTVYLSSIAFGVVGILTSLFAPNTERKLNSAISRKLHRRQRHKAANATTETSS</sequence>
<feature type="transmembrane region" description="Helical" evidence="7">
    <location>
        <begin position="292"/>
        <end position="312"/>
    </location>
</feature>
<feature type="transmembrane region" description="Helical" evidence="7">
    <location>
        <begin position="396"/>
        <end position="416"/>
    </location>
</feature>
<feature type="transmembrane region" description="Helical" evidence="7">
    <location>
        <begin position="456"/>
        <end position="480"/>
    </location>
</feature>
<evidence type="ECO:0000256" key="7">
    <source>
        <dbReference type="SAM" id="Phobius"/>
    </source>
</evidence>
<dbReference type="PROSITE" id="PS50850">
    <property type="entry name" value="MFS"/>
    <property type="match status" value="1"/>
</dbReference>
<dbReference type="Gene3D" id="1.20.1250.20">
    <property type="entry name" value="MFS general substrate transporter like domains"/>
    <property type="match status" value="1"/>
</dbReference>
<dbReference type="SUPFAM" id="SSF103473">
    <property type="entry name" value="MFS general substrate transporter"/>
    <property type="match status" value="1"/>
</dbReference>
<reference evidence="9 10" key="1">
    <citation type="submission" date="2024-01" db="EMBL/GenBank/DDBJ databases">
        <authorList>
            <person name="Allen C."/>
            <person name="Tagirdzhanova G."/>
        </authorList>
    </citation>
    <scope>NUCLEOTIDE SEQUENCE [LARGE SCALE GENOMIC DNA]</scope>
</reference>
<evidence type="ECO:0000313" key="10">
    <source>
        <dbReference type="Proteomes" id="UP001642482"/>
    </source>
</evidence>
<feature type="transmembrane region" description="Helical" evidence="7">
    <location>
        <begin position="57"/>
        <end position="76"/>
    </location>
</feature>